<dbReference type="GO" id="GO:0003700">
    <property type="term" value="F:DNA-binding transcription factor activity"/>
    <property type="evidence" value="ECO:0007669"/>
    <property type="project" value="InterPro"/>
</dbReference>
<dbReference type="InterPro" id="IPR036388">
    <property type="entry name" value="WH-like_DNA-bd_sf"/>
</dbReference>
<dbReference type="SUPFAM" id="SSF46689">
    <property type="entry name" value="Homeodomain-like"/>
    <property type="match status" value="1"/>
</dbReference>
<dbReference type="Gene3D" id="1.10.10.10">
    <property type="entry name" value="Winged helix-like DNA-binding domain superfamily/Winged helix DNA-binding domain"/>
    <property type="match status" value="1"/>
</dbReference>
<dbReference type="InterPro" id="IPR047640">
    <property type="entry name" value="RpiR-like"/>
</dbReference>
<dbReference type="Gene3D" id="3.40.50.10490">
    <property type="entry name" value="Glucose-6-phosphate isomerase like protein, domain 1"/>
    <property type="match status" value="1"/>
</dbReference>
<evidence type="ECO:0000259" key="5">
    <source>
        <dbReference type="PROSITE" id="PS51464"/>
    </source>
</evidence>
<keyword evidence="2" id="KW-0238">DNA-binding</keyword>
<evidence type="ECO:0000256" key="1">
    <source>
        <dbReference type="ARBA" id="ARBA00023015"/>
    </source>
</evidence>
<proteinExistence type="predicted"/>
<reference evidence="6" key="2">
    <citation type="submission" date="2021-04" db="EMBL/GenBank/DDBJ databases">
        <authorList>
            <person name="Gilroy R."/>
        </authorList>
    </citation>
    <scope>NUCLEOTIDE SEQUENCE</scope>
    <source>
        <strain evidence="6">ChiSjej3B21-8574</strain>
    </source>
</reference>
<dbReference type="InterPro" id="IPR001347">
    <property type="entry name" value="SIS_dom"/>
</dbReference>
<evidence type="ECO:0000256" key="3">
    <source>
        <dbReference type="ARBA" id="ARBA00023163"/>
    </source>
</evidence>
<sequence length="220" mass="25152">MLSASIVRFAKKLGFRGFAEMKVYLKMTVESNRDDLSENNAVQILCDSYINAIHKIRDENFDEIFEMMFQARRIYIYGSGQVQNSIAKELYRLFSNEGVYLYPLDHTVNYEALCKNMKQEDLVMIITLSGKSPETLKLAKFLNMQGIPFISITKLQQNPVAMLSNASIFFQTSQYEIISKAIDSSSVLFLICEILALKYQNFIKKKQEQAVSAGETGDQE</sequence>
<dbReference type="InterPro" id="IPR000281">
    <property type="entry name" value="HTH_RpiR"/>
</dbReference>
<reference evidence="6" key="1">
    <citation type="journal article" date="2021" name="PeerJ">
        <title>Extensive microbial diversity within the chicken gut microbiome revealed by metagenomics and culture.</title>
        <authorList>
            <person name="Gilroy R."/>
            <person name="Ravi A."/>
            <person name="Getino M."/>
            <person name="Pursley I."/>
            <person name="Horton D.L."/>
            <person name="Alikhan N.F."/>
            <person name="Baker D."/>
            <person name="Gharbi K."/>
            <person name="Hall N."/>
            <person name="Watson M."/>
            <person name="Adriaenssens E.M."/>
            <person name="Foster-Nyarko E."/>
            <person name="Jarju S."/>
            <person name="Secka A."/>
            <person name="Antonio M."/>
            <person name="Oren A."/>
            <person name="Chaudhuri R.R."/>
            <person name="La Ragione R."/>
            <person name="Hildebrand F."/>
            <person name="Pallen M.J."/>
        </authorList>
    </citation>
    <scope>NUCLEOTIDE SEQUENCE</scope>
    <source>
        <strain evidence="6">ChiSjej3B21-8574</strain>
    </source>
</reference>
<dbReference type="AlphaFoldDB" id="A0A9D2T9P2"/>
<dbReference type="InterPro" id="IPR009057">
    <property type="entry name" value="Homeodomain-like_sf"/>
</dbReference>
<dbReference type="GO" id="GO:0097367">
    <property type="term" value="F:carbohydrate derivative binding"/>
    <property type="evidence" value="ECO:0007669"/>
    <property type="project" value="InterPro"/>
</dbReference>
<name>A0A9D2T9P2_9FIRM</name>
<protein>
    <submittedName>
        <fullName evidence="6">MurR/RpiR family transcriptional regulator</fullName>
    </submittedName>
</protein>
<gene>
    <name evidence="6" type="ORF">H9754_07915</name>
</gene>
<evidence type="ECO:0000313" key="6">
    <source>
        <dbReference type="EMBL" id="HJC50476.1"/>
    </source>
</evidence>
<organism evidence="6 7">
    <name type="scientific">Candidatus Anaerostipes avistercoris</name>
    <dbReference type="NCBI Taxonomy" id="2838462"/>
    <lineage>
        <taxon>Bacteria</taxon>
        <taxon>Bacillati</taxon>
        <taxon>Bacillota</taxon>
        <taxon>Clostridia</taxon>
        <taxon>Lachnospirales</taxon>
        <taxon>Lachnospiraceae</taxon>
        <taxon>Anaerostipes</taxon>
    </lineage>
</organism>
<dbReference type="SUPFAM" id="SSF53697">
    <property type="entry name" value="SIS domain"/>
    <property type="match status" value="1"/>
</dbReference>
<dbReference type="GO" id="GO:0003677">
    <property type="term" value="F:DNA binding"/>
    <property type="evidence" value="ECO:0007669"/>
    <property type="project" value="UniProtKB-KW"/>
</dbReference>
<accession>A0A9D2T9P2</accession>
<dbReference type="InterPro" id="IPR046348">
    <property type="entry name" value="SIS_dom_sf"/>
</dbReference>
<dbReference type="GO" id="GO:1901135">
    <property type="term" value="P:carbohydrate derivative metabolic process"/>
    <property type="evidence" value="ECO:0007669"/>
    <property type="project" value="InterPro"/>
</dbReference>
<dbReference type="Pfam" id="PF01418">
    <property type="entry name" value="HTH_6"/>
    <property type="match status" value="1"/>
</dbReference>
<evidence type="ECO:0000256" key="2">
    <source>
        <dbReference type="ARBA" id="ARBA00023125"/>
    </source>
</evidence>
<feature type="domain" description="HTH rpiR-type" evidence="4">
    <location>
        <begin position="1"/>
        <end position="32"/>
    </location>
</feature>
<evidence type="ECO:0000259" key="4">
    <source>
        <dbReference type="PROSITE" id="PS51071"/>
    </source>
</evidence>
<dbReference type="CDD" id="cd05013">
    <property type="entry name" value="SIS_RpiR"/>
    <property type="match status" value="1"/>
</dbReference>
<dbReference type="PANTHER" id="PTHR30514:SF1">
    <property type="entry name" value="HTH-TYPE TRANSCRIPTIONAL REGULATOR HEXR-RELATED"/>
    <property type="match status" value="1"/>
</dbReference>
<keyword evidence="3" id="KW-0804">Transcription</keyword>
<dbReference type="PANTHER" id="PTHR30514">
    <property type="entry name" value="GLUCOKINASE"/>
    <property type="match status" value="1"/>
</dbReference>
<dbReference type="InterPro" id="IPR035472">
    <property type="entry name" value="RpiR-like_SIS"/>
</dbReference>
<dbReference type="Proteomes" id="UP000823904">
    <property type="component" value="Unassembled WGS sequence"/>
</dbReference>
<dbReference type="Pfam" id="PF01380">
    <property type="entry name" value="SIS"/>
    <property type="match status" value="1"/>
</dbReference>
<feature type="domain" description="SIS" evidence="5">
    <location>
        <begin position="64"/>
        <end position="205"/>
    </location>
</feature>
<dbReference type="EMBL" id="DWWD01000030">
    <property type="protein sequence ID" value="HJC50476.1"/>
    <property type="molecule type" value="Genomic_DNA"/>
</dbReference>
<comment type="caution">
    <text evidence="6">The sequence shown here is derived from an EMBL/GenBank/DDBJ whole genome shotgun (WGS) entry which is preliminary data.</text>
</comment>
<keyword evidence="1" id="KW-0805">Transcription regulation</keyword>
<dbReference type="PROSITE" id="PS51071">
    <property type="entry name" value="HTH_RPIR"/>
    <property type="match status" value="1"/>
</dbReference>
<evidence type="ECO:0000313" key="7">
    <source>
        <dbReference type="Proteomes" id="UP000823904"/>
    </source>
</evidence>
<dbReference type="PROSITE" id="PS51464">
    <property type="entry name" value="SIS"/>
    <property type="match status" value="1"/>
</dbReference>